<dbReference type="Proteomes" id="UP000019270">
    <property type="component" value="Unassembled WGS sequence"/>
</dbReference>
<dbReference type="PATRIC" id="fig|1307436.3.peg.4739"/>
<sequence length="127" mass="14683">MDDNSILISQLYRDISFLNSEISKNNEILARLRKAQQEISSGQEEFMLNKRYIHQPNLNQSVWAGTHANDFDDIRGEIEDTYMRIGNIEVEGMLNNIEVKITHYEGVNKSLSSTISSKRYRISQLSD</sequence>
<dbReference type="InterPro" id="IPR031681">
    <property type="entry name" value="YwqH-like"/>
</dbReference>
<reference evidence="2 3" key="2">
    <citation type="journal article" date="2016" name="Sci. Rep.">
        <title>A novel serine protease, Sep1, from Bacillus firmus DS-1 has nematicidal activity and degrades multiple intestinal-associated nematode proteins.</title>
        <authorList>
            <person name="Geng C."/>
            <person name="Nie X."/>
            <person name="Tang Z."/>
            <person name="Zhang Y."/>
            <person name="Lin J."/>
            <person name="Sun M."/>
            <person name="Peng D."/>
        </authorList>
    </citation>
    <scope>NUCLEOTIDE SEQUENCE [LARGE SCALE GENOMIC DNA]</scope>
    <source>
        <strain evidence="2 3">DS1</strain>
    </source>
</reference>
<accession>W7L146</accession>
<name>W7L146_CYTFI</name>
<reference evidence="3" key="1">
    <citation type="submission" date="2013-03" db="EMBL/GenBank/DDBJ databases">
        <title>Draft genome sequence of Bacillus firmus DS1.</title>
        <authorList>
            <person name="Peng D."/>
            <person name="Zhu L."/>
            <person name="Sun M."/>
        </authorList>
    </citation>
    <scope>NUCLEOTIDE SEQUENCE [LARGE SCALE GENOMIC DNA]</scope>
    <source>
        <strain evidence="3">DS1</strain>
    </source>
</reference>
<evidence type="ECO:0000313" key="3">
    <source>
        <dbReference type="Proteomes" id="UP000019270"/>
    </source>
</evidence>
<evidence type="ECO:0000256" key="1">
    <source>
        <dbReference type="SAM" id="Coils"/>
    </source>
</evidence>
<feature type="coiled-coil region" evidence="1">
    <location>
        <begin position="18"/>
        <end position="45"/>
    </location>
</feature>
<dbReference type="AlphaFoldDB" id="W7L146"/>
<dbReference type="eggNOG" id="ENOG5033E44">
    <property type="taxonomic scope" value="Bacteria"/>
</dbReference>
<gene>
    <name evidence="2" type="ORF">PBF_22247</name>
</gene>
<dbReference type="Pfam" id="PF16888">
    <property type="entry name" value="YwqH-like"/>
    <property type="match status" value="1"/>
</dbReference>
<proteinExistence type="predicted"/>
<evidence type="ECO:0000313" key="2">
    <source>
        <dbReference type="EMBL" id="EWG08832.1"/>
    </source>
</evidence>
<comment type="caution">
    <text evidence="2">The sequence shown here is derived from an EMBL/GenBank/DDBJ whole genome shotgun (WGS) entry which is preliminary data.</text>
</comment>
<dbReference type="OrthoDB" id="2880932at2"/>
<organism evidence="2 3">
    <name type="scientific">Cytobacillus firmus DS1</name>
    <dbReference type="NCBI Taxonomy" id="1307436"/>
    <lineage>
        <taxon>Bacteria</taxon>
        <taxon>Bacillati</taxon>
        <taxon>Bacillota</taxon>
        <taxon>Bacilli</taxon>
        <taxon>Bacillales</taxon>
        <taxon>Bacillaceae</taxon>
        <taxon>Cytobacillus</taxon>
    </lineage>
</organism>
<dbReference type="RefSeq" id="WP_035332831.1">
    <property type="nucleotide sequence ID" value="NZ_APVL01000028.1"/>
</dbReference>
<keyword evidence="1" id="KW-0175">Coiled coil</keyword>
<protein>
    <submittedName>
        <fullName evidence="2">Uncharacterized protein</fullName>
    </submittedName>
</protein>
<dbReference type="EMBL" id="APVL01000028">
    <property type="protein sequence ID" value="EWG08832.1"/>
    <property type="molecule type" value="Genomic_DNA"/>
</dbReference>